<sequence length="456" mass="52083">MKTDTNNLDKKSYSIWQKLFGKRMTKSGMLSIFIMGAGQLRNKQKGKALCFFLIQLVYVLIEILTSSLVSGGLPNQPKAWGYGFFRKGLWGFFTLGETTGGRFRDNSPVLMIEGLIVILLLGILIFFWIINIRDANQIAIEYEKSGQIKSSKEYFKHVFETSFAYVVSAPSLVLLLLISIMPILFAFFTAFTNYDAYHNPPADLIDWVGFGNFMKVIQLPGWRTTFIGVAVWTLVWAVIATFTTFFGGLFLALVVNNHRVRFKKIWRTILILPWAIPGMVSLLVFKNFFNQTYGPLNRMLGMNIPWLNNPTLAKFTLIAVNFWLGVPYFMMLMTGILTSFDKTIYEAARVDGANKNQIFWHVTFPILLSQVMPLLIMSFAGNFNNFGAVFFLTNGSPRNIAYEYAGHTDILITWIYKMTKDFKMYNMASIMSILIFLLIGGISTWNFMHTDAFKED</sequence>
<dbReference type="GO" id="GO:1990060">
    <property type="term" value="C:maltose transport complex"/>
    <property type="evidence" value="ECO:0007669"/>
    <property type="project" value="TreeGrafter"/>
</dbReference>
<evidence type="ECO:0000256" key="6">
    <source>
        <dbReference type="ARBA" id="ARBA00022692"/>
    </source>
</evidence>
<keyword evidence="3 9" id="KW-0813">Transport</keyword>
<feature type="transmembrane region" description="Helical" evidence="9">
    <location>
        <begin position="265"/>
        <end position="285"/>
    </location>
</feature>
<name>A0A9W5YDH4_9FIRM</name>
<dbReference type="PROSITE" id="PS50928">
    <property type="entry name" value="ABC_TM1"/>
    <property type="match status" value="1"/>
</dbReference>
<evidence type="ECO:0000256" key="2">
    <source>
        <dbReference type="ARBA" id="ARBA00009047"/>
    </source>
</evidence>
<organism evidence="12 13">
    <name type="scientific">Vallitalea longa</name>
    <dbReference type="NCBI Taxonomy" id="2936439"/>
    <lineage>
        <taxon>Bacteria</taxon>
        <taxon>Bacillati</taxon>
        <taxon>Bacillota</taxon>
        <taxon>Clostridia</taxon>
        <taxon>Lachnospirales</taxon>
        <taxon>Vallitaleaceae</taxon>
        <taxon>Vallitalea</taxon>
    </lineage>
</organism>
<dbReference type="Proteomes" id="UP001144256">
    <property type="component" value="Unassembled WGS sequence"/>
</dbReference>
<dbReference type="EMBL" id="BRLB01000017">
    <property type="protein sequence ID" value="GKX31482.1"/>
    <property type="molecule type" value="Genomic_DNA"/>
</dbReference>
<dbReference type="AlphaFoldDB" id="A0A9W5YDH4"/>
<evidence type="ECO:0000256" key="9">
    <source>
        <dbReference type="RuleBase" id="RU363032"/>
    </source>
</evidence>
<comment type="subcellular location">
    <subcellularLocation>
        <location evidence="1 9">Cell membrane</location>
        <topology evidence="1 9">Multi-pass membrane protein</topology>
    </subcellularLocation>
</comment>
<evidence type="ECO:0000256" key="8">
    <source>
        <dbReference type="ARBA" id="ARBA00023136"/>
    </source>
</evidence>
<dbReference type="SUPFAM" id="SSF160964">
    <property type="entry name" value="MalF N-terminal region-like"/>
    <property type="match status" value="1"/>
</dbReference>
<evidence type="ECO:0000256" key="5">
    <source>
        <dbReference type="ARBA" id="ARBA00022597"/>
    </source>
</evidence>
<feature type="domain" description="ABC transmembrane type-1" evidence="11">
    <location>
        <begin position="230"/>
        <end position="443"/>
    </location>
</feature>
<evidence type="ECO:0000256" key="10">
    <source>
        <dbReference type="RuleBase" id="RU367050"/>
    </source>
</evidence>
<feature type="transmembrane region" description="Helical" evidence="9">
    <location>
        <begin position="48"/>
        <end position="69"/>
    </location>
</feature>
<dbReference type="GO" id="GO:0042956">
    <property type="term" value="P:maltodextrin transmembrane transport"/>
    <property type="evidence" value="ECO:0007669"/>
    <property type="project" value="TreeGrafter"/>
</dbReference>
<dbReference type="PANTHER" id="PTHR47314">
    <property type="entry name" value="MALTOSE/MALTODEXTRIN TRANSPORT SYSTEM PERMEASE PROTEIN MALF"/>
    <property type="match status" value="1"/>
</dbReference>
<comment type="function">
    <text evidence="10">Part of the ABC transporter complex MalEFGK involved in maltose/maltodextrin import. Probably responsible for the translocation of the substrate across the membrane.</text>
</comment>
<keyword evidence="4 10" id="KW-1003">Cell membrane</keyword>
<dbReference type="PANTHER" id="PTHR47314:SF1">
    <property type="entry name" value="MALTOSE_MALTODEXTRIN TRANSPORT SYSTEM PERMEASE PROTEIN MALF"/>
    <property type="match status" value="1"/>
</dbReference>
<feature type="transmembrane region" description="Helical" evidence="9">
    <location>
        <begin position="358"/>
        <end position="380"/>
    </location>
</feature>
<protein>
    <recommendedName>
        <fullName evidence="10">Maltose/maltodextrin transport system permease protein</fullName>
    </recommendedName>
</protein>
<dbReference type="CDD" id="cd06261">
    <property type="entry name" value="TM_PBP2"/>
    <property type="match status" value="1"/>
</dbReference>
<evidence type="ECO:0000256" key="3">
    <source>
        <dbReference type="ARBA" id="ARBA00022448"/>
    </source>
</evidence>
<proteinExistence type="inferred from homology"/>
<keyword evidence="5 10" id="KW-0762">Sugar transport</keyword>
<keyword evidence="8 9" id="KW-0472">Membrane</keyword>
<evidence type="ECO:0000313" key="12">
    <source>
        <dbReference type="EMBL" id="GKX31482.1"/>
    </source>
</evidence>
<reference evidence="12" key="1">
    <citation type="submission" date="2022-06" db="EMBL/GenBank/DDBJ databases">
        <title>Vallitalea longa sp. nov., an anaerobic bacterium isolated from marine sediment.</title>
        <authorList>
            <person name="Hirano S."/>
            <person name="Terahara T."/>
            <person name="Mori K."/>
            <person name="Hamada M."/>
            <person name="Matsumoto R."/>
            <person name="Kobayashi T."/>
        </authorList>
    </citation>
    <scope>NUCLEOTIDE SEQUENCE</scope>
    <source>
        <strain evidence="12">SH18-1</strain>
    </source>
</reference>
<gene>
    <name evidence="12" type="ORF">SH1V18_39620</name>
</gene>
<feature type="transmembrane region" description="Helical" evidence="9">
    <location>
        <begin position="163"/>
        <end position="191"/>
    </location>
</feature>
<evidence type="ECO:0000256" key="1">
    <source>
        <dbReference type="ARBA" id="ARBA00004651"/>
    </source>
</evidence>
<dbReference type="GO" id="GO:0015423">
    <property type="term" value="F:ABC-type maltose transporter activity"/>
    <property type="evidence" value="ECO:0007669"/>
    <property type="project" value="TreeGrafter"/>
</dbReference>
<comment type="caution">
    <text evidence="12">The sequence shown here is derived from an EMBL/GenBank/DDBJ whole genome shotgun (WGS) entry which is preliminary data.</text>
</comment>
<feature type="transmembrane region" description="Helical" evidence="9">
    <location>
        <begin position="229"/>
        <end position="253"/>
    </location>
</feature>
<accession>A0A9W5YDH4</accession>
<feature type="transmembrane region" description="Helical" evidence="9">
    <location>
        <begin position="109"/>
        <end position="130"/>
    </location>
</feature>
<evidence type="ECO:0000256" key="7">
    <source>
        <dbReference type="ARBA" id="ARBA00022989"/>
    </source>
</evidence>
<keyword evidence="13" id="KW-1185">Reference proteome</keyword>
<keyword evidence="6 9" id="KW-0812">Transmembrane</keyword>
<evidence type="ECO:0000313" key="13">
    <source>
        <dbReference type="Proteomes" id="UP001144256"/>
    </source>
</evidence>
<dbReference type="RefSeq" id="WP_281818580.1">
    <property type="nucleotide sequence ID" value="NZ_BRLB01000017.1"/>
</dbReference>
<evidence type="ECO:0000259" key="11">
    <source>
        <dbReference type="PROSITE" id="PS50928"/>
    </source>
</evidence>
<comment type="similarity">
    <text evidence="2 10">Belongs to the binding-protein-dependent transport system permease family. MalFG subfamily.</text>
</comment>
<feature type="transmembrane region" description="Helical" evidence="9">
    <location>
        <begin position="315"/>
        <end position="337"/>
    </location>
</feature>
<dbReference type="SUPFAM" id="SSF161098">
    <property type="entry name" value="MetI-like"/>
    <property type="match status" value="1"/>
</dbReference>
<keyword evidence="7 9" id="KW-1133">Transmembrane helix</keyword>
<evidence type="ECO:0000256" key="4">
    <source>
        <dbReference type="ARBA" id="ARBA00022475"/>
    </source>
</evidence>
<dbReference type="InterPro" id="IPR035906">
    <property type="entry name" value="MetI-like_sf"/>
</dbReference>
<feature type="transmembrane region" description="Helical" evidence="9">
    <location>
        <begin position="428"/>
        <end position="448"/>
    </location>
</feature>
<dbReference type="InterPro" id="IPR000515">
    <property type="entry name" value="MetI-like"/>
</dbReference>
<dbReference type="Gene3D" id="1.10.3720.10">
    <property type="entry name" value="MetI-like"/>
    <property type="match status" value="1"/>
</dbReference>
<dbReference type="Pfam" id="PF00528">
    <property type="entry name" value="BPD_transp_1"/>
    <property type="match status" value="1"/>
</dbReference>